<dbReference type="PANTHER" id="PTHR43865">
    <property type="entry name" value="RUBRERYTHRIN-RELATED"/>
    <property type="match status" value="1"/>
</dbReference>
<dbReference type="NCBIfam" id="NF045767">
    <property type="entry name" value="RuberyRbr"/>
    <property type="match status" value="1"/>
</dbReference>
<evidence type="ECO:0000313" key="8">
    <source>
        <dbReference type="EMBL" id="OGF64697.1"/>
    </source>
</evidence>
<sequence>MDNIKGSRTERNLLTAFAGESQGRNRYTFYSLQAKNEGLHQIAEAFSVAADNEREHARKLYSFLGDSRSIEIKASFPANAIGTTKENLESAIAGEKMEYEVVYPEFAQIAQEEGFKDIAEVFLLIAEIEKYHEKRFSQLLRNLESNRLYIRERVSKWQCTNCGYVHEVAQAPDNCALCEASKSYFTLLYED</sequence>
<dbReference type="InterPro" id="IPR052364">
    <property type="entry name" value="Rubrerythrin"/>
</dbReference>
<dbReference type="Pfam" id="PF02915">
    <property type="entry name" value="Rubrerythrin"/>
    <property type="match status" value="1"/>
</dbReference>
<dbReference type="InterPro" id="IPR048574">
    <property type="entry name" value="RUBY_RBDX"/>
</dbReference>
<proteinExistence type="predicted"/>
<dbReference type="Gene3D" id="2.20.28.10">
    <property type="match status" value="1"/>
</dbReference>
<reference evidence="8 9" key="1">
    <citation type="journal article" date="2016" name="Nat. Commun.">
        <title>Thousands of microbial genomes shed light on interconnected biogeochemical processes in an aquifer system.</title>
        <authorList>
            <person name="Anantharaman K."/>
            <person name="Brown C.T."/>
            <person name="Hug L.A."/>
            <person name="Sharon I."/>
            <person name="Castelle C.J."/>
            <person name="Probst A.J."/>
            <person name="Thomas B.C."/>
            <person name="Singh A."/>
            <person name="Wilkins M.J."/>
            <person name="Karaoz U."/>
            <person name="Brodie E.L."/>
            <person name="Williams K.H."/>
            <person name="Hubbard S.S."/>
            <person name="Banfield J.F."/>
        </authorList>
    </citation>
    <scope>NUCLEOTIDE SEQUENCE [LARGE SCALE GENOMIC DNA]</scope>
</reference>
<dbReference type="Gene3D" id="1.20.1260.10">
    <property type="match status" value="1"/>
</dbReference>
<evidence type="ECO:0000256" key="3">
    <source>
        <dbReference type="ARBA" id="ARBA00022723"/>
    </source>
</evidence>
<dbReference type="PROSITE" id="PS50905">
    <property type="entry name" value="FERRITIN_LIKE"/>
    <property type="match status" value="1"/>
</dbReference>
<keyword evidence="2" id="KW-0813">Transport</keyword>
<dbReference type="GO" id="GO:0005506">
    <property type="term" value="F:iron ion binding"/>
    <property type="evidence" value="ECO:0007669"/>
    <property type="project" value="InterPro"/>
</dbReference>
<dbReference type="Pfam" id="PF21349">
    <property type="entry name" value="RUBY_RBDX"/>
    <property type="match status" value="1"/>
</dbReference>
<dbReference type="PANTHER" id="PTHR43865:SF1">
    <property type="entry name" value="RUBRERYTHRIN-RELATED"/>
    <property type="match status" value="1"/>
</dbReference>
<dbReference type="SUPFAM" id="SSF57802">
    <property type="entry name" value="Rubredoxin-like"/>
    <property type="match status" value="1"/>
</dbReference>
<dbReference type="Proteomes" id="UP000178943">
    <property type="component" value="Unassembled WGS sequence"/>
</dbReference>
<dbReference type="GO" id="GO:0016491">
    <property type="term" value="F:oxidoreductase activity"/>
    <property type="evidence" value="ECO:0007669"/>
    <property type="project" value="InterPro"/>
</dbReference>
<evidence type="ECO:0000256" key="5">
    <source>
        <dbReference type="ARBA" id="ARBA00023004"/>
    </source>
</evidence>
<dbReference type="InterPro" id="IPR012347">
    <property type="entry name" value="Ferritin-like"/>
</dbReference>
<comment type="caution">
    <text evidence="8">The sequence shown here is derived from an EMBL/GenBank/DDBJ whole genome shotgun (WGS) entry which is preliminary data.</text>
</comment>
<evidence type="ECO:0000256" key="2">
    <source>
        <dbReference type="ARBA" id="ARBA00022448"/>
    </source>
</evidence>
<dbReference type="PROSITE" id="PS50903">
    <property type="entry name" value="RUBREDOXIN_LIKE"/>
    <property type="match status" value="1"/>
</dbReference>
<comment type="cofactor">
    <cofactor evidence="1">
        <name>Fe(3+)</name>
        <dbReference type="ChEBI" id="CHEBI:29034"/>
    </cofactor>
</comment>
<name>A0A1F5VMQ6_9BACT</name>
<accession>A0A1F5VMQ6</accession>
<feature type="domain" description="Rubredoxin-like" evidence="6">
    <location>
        <begin position="154"/>
        <end position="188"/>
    </location>
</feature>
<feature type="domain" description="Ferritin-like diiron" evidence="7">
    <location>
        <begin position="3"/>
        <end position="147"/>
    </location>
</feature>
<dbReference type="STRING" id="1817863.A2Y62_14645"/>
<dbReference type="InterPro" id="IPR009078">
    <property type="entry name" value="Ferritin-like_SF"/>
</dbReference>
<organism evidence="8 9">
    <name type="scientific">Candidatus Fischerbacteria bacterium RBG_13_37_8</name>
    <dbReference type="NCBI Taxonomy" id="1817863"/>
    <lineage>
        <taxon>Bacteria</taxon>
        <taxon>Candidatus Fischeribacteriota</taxon>
    </lineage>
</organism>
<evidence type="ECO:0000259" key="6">
    <source>
        <dbReference type="PROSITE" id="PS50903"/>
    </source>
</evidence>
<dbReference type="EMBL" id="MFGW01000132">
    <property type="protein sequence ID" value="OGF64697.1"/>
    <property type="molecule type" value="Genomic_DNA"/>
</dbReference>
<dbReference type="CDD" id="cd00729">
    <property type="entry name" value="rubredoxin_SM"/>
    <property type="match status" value="1"/>
</dbReference>
<evidence type="ECO:0000256" key="4">
    <source>
        <dbReference type="ARBA" id="ARBA00022982"/>
    </source>
</evidence>
<dbReference type="SUPFAM" id="SSF47240">
    <property type="entry name" value="Ferritin-like"/>
    <property type="match status" value="1"/>
</dbReference>
<evidence type="ECO:0000313" key="9">
    <source>
        <dbReference type="Proteomes" id="UP000178943"/>
    </source>
</evidence>
<keyword evidence="5" id="KW-0408">Iron</keyword>
<protein>
    <submittedName>
        <fullName evidence="8">Rubrerythrin</fullName>
    </submittedName>
</protein>
<keyword evidence="4" id="KW-0249">Electron transport</keyword>
<evidence type="ECO:0000256" key="1">
    <source>
        <dbReference type="ARBA" id="ARBA00001965"/>
    </source>
</evidence>
<evidence type="ECO:0000259" key="7">
    <source>
        <dbReference type="PROSITE" id="PS50905"/>
    </source>
</evidence>
<dbReference type="InterPro" id="IPR003251">
    <property type="entry name" value="Rr_diiron-bd_dom"/>
</dbReference>
<dbReference type="InterPro" id="IPR024934">
    <property type="entry name" value="Rubredoxin-like_dom"/>
</dbReference>
<dbReference type="AlphaFoldDB" id="A0A1F5VMQ6"/>
<keyword evidence="3" id="KW-0479">Metal-binding</keyword>
<gene>
    <name evidence="8" type="ORF">A2Y62_14645</name>
</gene>
<dbReference type="CDD" id="cd01041">
    <property type="entry name" value="Rubrerythrin"/>
    <property type="match status" value="1"/>
</dbReference>
<dbReference type="InterPro" id="IPR009040">
    <property type="entry name" value="Ferritin-like_diiron"/>
</dbReference>